<evidence type="ECO:0000313" key="2">
    <source>
        <dbReference type="Proteomes" id="UP000695000"/>
    </source>
</evidence>
<dbReference type="Proteomes" id="UP000695000">
    <property type="component" value="Unplaced"/>
</dbReference>
<dbReference type="RefSeq" id="XP_017770589.1">
    <property type="nucleotide sequence ID" value="XM_017915100.1"/>
</dbReference>
<evidence type="ECO:0000313" key="3">
    <source>
        <dbReference type="RefSeq" id="XP_017770589.1"/>
    </source>
</evidence>
<proteinExistence type="predicted"/>
<evidence type="ECO:0000256" key="1">
    <source>
        <dbReference type="SAM" id="MobiDB-lite"/>
    </source>
</evidence>
<gene>
    <name evidence="3" type="primary">LOC108558256</name>
</gene>
<accession>A0ABM1M7N9</accession>
<keyword evidence="2" id="KW-1185">Reference proteome</keyword>
<feature type="compositionally biased region" description="Basic residues" evidence="1">
    <location>
        <begin position="185"/>
        <end position="194"/>
    </location>
</feature>
<organism evidence="2 3">
    <name type="scientific">Nicrophorus vespilloides</name>
    <name type="common">Boreal carrion beetle</name>
    <dbReference type="NCBI Taxonomy" id="110193"/>
    <lineage>
        <taxon>Eukaryota</taxon>
        <taxon>Metazoa</taxon>
        <taxon>Ecdysozoa</taxon>
        <taxon>Arthropoda</taxon>
        <taxon>Hexapoda</taxon>
        <taxon>Insecta</taxon>
        <taxon>Pterygota</taxon>
        <taxon>Neoptera</taxon>
        <taxon>Endopterygota</taxon>
        <taxon>Coleoptera</taxon>
        <taxon>Polyphaga</taxon>
        <taxon>Staphyliniformia</taxon>
        <taxon>Silphidae</taxon>
        <taxon>Nicrophorinae</taxon>
        <taxon>Nicrophorus</taxon>
    </lineage>
</organism>
<feature type="region of interest" description="Disordered" evidence="1">
    <location>
        <begin position="165"/>
        <end position="228"/>
    </location>
</feature>
<reference evidence="3" key="1">
    <citation type="submission" date="2025-08" db="UniProtKB">
        <authorList>
            <consortium name="RefSeq"/>
        </authorList>
    </citation>
    <scope>IDENTIFICATION</scope>
    <source>
        <tissue evidence="3">Whole Larva</tissue>
    </source>
</reference>
<dbReference type="GeneID" id="108558256"/>
<protein>
    <submittedName>
        <fullName evidence="3">Transcription factor mef2A-like</fullName>
    </submittedName>
</protein>
<name>A0ABM1M7N9_NICVS</name>
<sequence length="228" mass="26468">MMMMDVGMYGHGHHHTQHGNVYNSSDGNFYNYANEAASCSQTPQITSTQYGYHYEDGAATSYNYNQDASETSSSPYYPHQTIPQENPIISTDTGLSYTNLDYSNSNSSSAMYPPMPIYPPETYQRTHDSMLRHHDELDYIHENKYAPHQLDHDPYQSCMEYPHHRGFKEESPQPPPQQQQQQQHHQQHQHHRPQVLHQMQQTAPQPQPVLPTYKWMQVKRNVPKPAGQ</sequence>